<comment type="caution">
    <text evidence="2">The sequence shown here is derived from an EMBL/GenBank/DDBJ whole genome shotgun (WGS) entry which is preliminary data.</text>
</comment>
<name>A0A834SRD7_9FABA</name>
<gene>
    <name evidence="2" type="ORF">G2W53_035195</name>
</gene>
<dbReference type="EMBL" id="JAAIUW010000011">
    <property type="protein sequence ID" value="KAF7808452.1"/>
    <property type="molecule type" value="Genomic_DNA"/>
</dbReference>
<keyword evidence="3" id="KW-1185">Reference proteome</keyword>
<sequence length="225" mass="25217">MGTSKYADTSKIAALLAAIAAKRADKPLENADSRQREVQKSPPEQASAITPIYDDLVFSLLKKQEELKIELREPNLGNPLILKVRIMIRLEQKGSDTLLLGVSNEAMCRAFPSKLKGDAQLWFSGLTHESIGSFKKLSKKFTKYFATSRTIKRTSHCLKYIIQVENGPFKDFVDIFIKAARKIQGLNHEKILASMEELMDRLSKYIAIEEVEASKAANAAKNDKT</sequence>
<protein>
    <recommendedName>
        <fullName evidence="1">Retrotransposon gag domain-containing protein</fullName>
    </recommendedName>
</protein>
<dbReference type="InterPro" id="IPR005162">
    <property type="entry name" value="Retrotrans_gag_dom"/>
</dbReference>
<accession>A0A834SRD7</accession>
<dbReference type="Pfam" id="PF03732">
    <property type="entry name" value="Retrotrans_gag"/>
    <property type="match status" value="1"/>
</dbReference>
<proteinExistence type="predicted"/>
<evidence type="ECO:0000313" key="3">
    <source>
        <dbReference type="Proteomes" id="UP000634136"/>
    </source>
</evidence>
<evidence type="ECO:0000259" key="1">
    <source>
        <dbReference type="Pfam" id="PF03732"/>
    </source>
</evidence>
<feature type="domain" description="Retrotransposon gag" evidence="1">
    <location>
        <begin position="110"/>
        <end position="191"/>
    </location>
</feature>
<dbReference type="Proteomes" id="UP000634136">
    <property type="component" value="Unassembled WGS sequence"/>
</dbReference>
<dbReference type="AlphaFoldDB" id="A0A834SRD7"/>
<reference evidence="2" key="1">
    <citation type="submission" date="2020-09" db="EMBL/GenBank/DDBJ databases">
        <title>Genome-Enabled Discovery of Anthraquinone Biosynthesis in Senna tora.</title>
        <authorList>
            <person name="Kang S.-H."/>
            <person name="Pandey R.P."/>
            <person name="Lee C.-M."/>
            <person name="Sim J.-S."/>
            <person name="Jeong J.-T."/>
            <person name="Choi B.-S."/>
            <person name="Jung M."/>
            <person name="Ginzburg D."/>
            <person name="Zhao K."/>
            <person name="Won S.Y."/>
            <person name="Oh T.-J."/>
            <person name="Yu Y."/>
            <person name="Kim N.-H."/>
            <person name="Lee O.R."/>
            <person name="Lee T.-H."/>
            <person name="Bashyal P."/>
            <person name="Kim T.-S."/>
            <person name="Lee W.-H."/>
            <person name="Kawkins C."/>
            <person name="Kim C.-K."/>
            <person name="Kim J.S."/>
            <person name="Ahn B.O."/>
            <person name="Rhee S.Y."/>
            <person name="Sohng J.K."/>
        </authorList>
    </citation>
    <scope>NUCLEOTIDE SEQUENCE</scope>
    <source>
        <tissue evidence="2">Leaf</tissue>
    </source>
</reference>
<dbReference type="OrthoDB" id="1752139at2759"/>
<evidence type="ECO:0000313" key="2">
    <source>
        <dbReference type="EMBL" id="KAF7808452.1"/>
    </source>
</evidence>
<organism evidence="2 3">
    <name type="scientific">Senna tora</name>
    <dbReference type="NCBI Taxonomy" id="362788"/>
    <lineage>
        <taxon>Eukaryota</taxon>
        <taxon>Viridiplantae</taxon>
        <taxon>Streptophyta</taxon>
        <taxon>Embryophyta</taxon>
        <taxon>Tracheophyta</taxon>
        <taxon>Spermatophyta</taxon>
        <taxon>Magnoliopsida</taxon>
        <taxon>eudicotyledons</taxon>
        <taxon>Gunneridae</taxon>
        <taxon>Pentapetalae</taxon>
        <taxon>rosids</taxon>
        <taxon>fabids</taxon>
        <taxon>Fabales</taxon>
        <taxon>Fabaceae</taxon>
        <taxon>Caesalpinioideae</taxon>
        <taxon>Cassia clade</taxon>
        <taxon>Senna</taxon>
    </lineage>
</organism>